<evidence type="ECO:0000259" key="3">
    <source>
        <dbReference type="PROSITE" id="PS51371"/>
    </source>
</evidence>
<dbReference type="PANTHER" id="PTHR43080">
    <property type="entry name" value="CBS DOMAIN-CONTAINING PROTEIN CBSX3, MITOCHONDRIAL"/>
    <property type="match status" value="1"/>
</dbReference>
<dbReference type="SUPFAM" id="SSF54631">
    <property type="entry name" value="CBS-domain pair"/>
    <property type="match status" value="1"/>
</dbReference>
<proteinExistence type="predicted"/>
<organism evidence="4 5">
    <name type="scientific">Paraburkholderia bengalensis</name>
    <dbReference type="NCBI Taxonomy" id="2747562"/>
    <lineage>
        <taxon>Bacteria</taxon>
        <taxon>Pseudomonadati</taxon>
        <taxon>Pseudomonadota</taxon>
        <taxon>Betaproteobacteria</taxon>
        <taxon>Burkholderiales</taxon>
        <taxon>Burkholderiaceae</taxon>
        <taxon>Paraburkholderia</taxon>
    </lineage>
</organism>
<evidence type="ECO:0000256" key="1">
    <source>
        <dbReference type="ARBA" id="ARBA00023122"/>
    </source>
</evidence>
<dbReference type="CDD" id="cd04600">
    <property type="entry name" value="CBS_pair_HPP_assoc"/>
    <property type="match status" value="1"/>
</dbReference>
<dbReference type="InterPro" id="IPR051257">
    <property type="entry name" value="Diverse_CBS-Domain"/>
</dbReference>
<dbReference type="Gene3D" id="3.10.580.10">
    <property type="entry name" value="CBS-domain"/>
    <property type="match status" value="1"/>
</dbReference>
<dbReference type="PANTHER" id="PTHR43080:SF2">
    <property type="entry name" value="CBS DOMAIN-CONTAINING PROTEIN"/>
    <property type="match status" value="1"/>
</dbReference>
<reference evidence="4 5" key="1">
    <citation type="journal article" date="2022" name="Arch. Microbiol.">
        <title>Paraburkholderia bengalensis sp. nov. isolated from roots of Oryza sativa, IR64.</title>
        <authorList>
            <person name="Nag P."/>
            <person name="Mondal N."/>
            <person name="Sarkar J."/>
            <person name="Das S."/>
        </authorList>
    </citation>
    <scope>NUCLEOTIDE SEQUENCE [LARGE SCALE GENOMIC DNA]</scope>
    <source>
        <strain evidence="4 5">IR64_4_BI</strain>
    </source>
</reference>
<sequence length="209" mass="22991">MSISSVLHWCFGSQRQRIGPEHGSGDAAAHEPHAAAYDEYEGHEAHDRRRALLDELRRQAFLHDLMQLRCADVMRKPPVTVSVDTTIGGALRVLDARHIKLLPVVDAEGRLKGVVTHVDLQPLEEVLPFLKLASDVTVPEEERRERPVTTVMSAHVHYVEADTPLTDVIPLFAKNGHHHLPVVEAGGRVIGMLTQADIVKIMCGLPGAA</sequence>
<dbReference type="PROSITE" id="PS51371">
    <property type="entry name" value="CBS"/>
    <property type="match status" value="2"/>
</dbReference>
<keyword evidence="1 2" id="KW-0129">CBS domain</keyword>
<gene>
    <name evidence="4" type="ORF">H3V53_05695</name>
</gene>
<dbReference type="EMBL" id="JACFYJ010000006">
    <property type="protein sequence ID" value="MEI5996712.1"/>
    <property type="molecule type" value="Genomic_DNA"/>
</dbReference>
<accession>A0ABU8IMQ7</accession>
<dbReference type="SMART" id="SM00116">
    <property type="entry name" value="CBS"/>
    <property type="match status" value="2"/>
</dbReference>
<dbReference type="Pfam" id="PF00571">
    <property type="entry name" value="CBS"/>
    <property type="match status" value="2"/>
</dbReference>
<evidence type="ECO:0000256" key="2">
    <source>
        <dbReference type="PROSITE-ProRule" id="PRU00703"/>
    </source>
</evidence>
<evidence type="ECO:0000313" key="5">
    <source>
        <dbReference type="Proteomes" id="UP001386437"/>
    </source>
</evidence>
<comment type="caution">
    <text evidence="4">The sequence shown here is derived from an EMBL/GenBank/DDBJ whole genome shotgun (WGS) entry which is preliminary data.</text>
</comment>
<feature type="domain" description="CBS" evidence="3">
    <location>
        <begin position="152"/>
        <end position="209"/>
    </location>
</feature>
<protein>
    <submittedName>
        <fullName evidence="4">CBS domain-containing protein</fullName>
    </submittedName>
</protein>
<dbReference type="Proteomes" id="UP001386437">
    <property type="component" value="Unassembled WGS sequence"/>
</dbReference>
<feature type="domain" description="CBS" evidence="3">
    <location>
        <begin position="74"/>
        <end position="132"/>
    </location>
</feature>
<dbReference type="RefSeq" id="WP_336597127.1">
    <property type="nucleotide sequence ID" value="NZ_JACFYJ010000006.1"/>
</dbReference>
<evidence type="ECO:0000313" key="4">
    <source>
        <dbReference type="EMBL" id="MEI5996712.1"/>
    </source>
</evidence>
<keyword evidence="5" id="KW-1185">Reference proteome</keyword>
<name>A0ABU8IMQ7_9BURK</name>
<dbReference type="InterPro" id="IPR000644">
    <property type="entry name" value="CBS_dom"/>
</dbReference>
<dbReference type="InterPro" id="IPR046342">
    <property type="entry name" value="CBS_dom_sf"/>
</dbReference>